<dbReference type="InterPro" id="IPR009665">
    <property type="entry name" value="YyaC"/>
</dbReference>
<organism evidence="1 2">
    <name type="scientific">Alteribacter lacisalsi</name>
    <dbReference type="NCBI Taxonomy" id="2045244"/>
    <lineage>
        <taxon>Bacteria</taxon>
        <taxon>Bacillati</taxon>
        <taxon>Bacillota</taxon>
        <taxon>Bacilli</taxon>
        <taxon>Bacillales</taxon>
        <taxon>Bacillaceae</taxon>
        <taxon>Alteribacter</taxon>
    </lineage>
</organism>
<dbReference type="AlphaFoldDB" id="A0A2W0H515"/>
<comment type="caution">
    <text evidence="1">The sequence shown here is derived from an EMBL/GenBank/DDBJ whole genome shotgun (WGS) entry which is preliminary data.</text>
</comment>
<protein>
    <submittedName>
        <fullName evidence="1">Spore protease YyaC</fullName>
    </submittedName>
</protein>
<proteinExistence type="predicted"/>
<dbReference type="EMBL" id="PDOF01000003">
    <property type="protein sequence ID" value="PYZ96247.1"/>
    <property type="molecule type" value="Genomic_DNA"/>
</dbReference>
<name>A0A2W0H515_9BACI</name>
<keyword evidence="2" id="KW-1185">Reference proteome</keyword>
<evidence type="ECO:0000313" key="2">
    <source>
        <dbReference type="Proteomes" id="UP000248066"/>
    </source>
</evidence>
<dbReference type="OrthoDB" id="9815953at2"/>
<reference evidence="1 2" key="1">
    <citation type="submission" date="2017-10" db="EMBL/GenBank/DDBJ databases">
        <title>Bacillus sp. nov., a halophilic bacterium isolated from a Yangshapao Lake.</title>
        <authorList>
            <person name="Wang H."/>
        </authorList>
    </citation>
    <scope>NUCLEOTIDE SEQUENCE [LARGE SCALE GENOMIC DNA]</scope>
    <source>
        <strain evidence="1 2">YSP-3</strain>
    </source>
</reference>
<dbReference type="NCBIfam" id="TIGR02841">
    <property type="entry name" value="spore_YyaC"/>
    <property type="match status" value="1"/>
</dbReference>
<gene>
    <name evidence="1" type="primary">yyaC</name>
    <name evidence="1" type="ORF">CR205_18005</name>
</gene>
<dbReference type="Pfam" id="PF06866">
    <property type="entry name" value="DUF1256"/>
    <property type="match status" value="1"/>
</dbReference>
<dbReference type="Proteomes" id="UP000248066">
    <property type="component" value="Unassembled WGS sequence"/>
</dbReference>
<dbReference type="GO" id="GO:0006508">
    <property type="term" value="P:proteolysis"/>
    <property type="evidence" value="ECO:0007669"/>
    <property type="project" value="UniProtKB-KW"/>
</dbReference>
<dbReference type="GO" id="GO:0008233">
    <property type="term" value="F:peptidase activity"/>
    <property type="evidence" value="ECO:0007669"/>
    <property type="project" value="UniProtKB-KW"/>
</dbReference>
<accession>A0A2W0H515</accession>
<dbReference type="SUPFAM" id="SSF53163">
    <property type="entry name" value="HybD-like"/>
    <property type="match status" value="1"/>
</dbReference>
<sequence length="208" mass="22621">MFRGQLFKNRRQTPYRIHVKETHAAKELAAQVRHAVSTARPRELVVVCIGSDRSTGDSLGPLIGTKLEENGLGTWTVYGTLRSPVHAVNLEDTLKRIENTHQDPYIIAVDACLGRSTSVGYICFGEGPLKPGSAVNKKLPPVGDVHLTGIVNVGGVMEMMVLQNTRLSEVMEMAGVMGEAILEASRELAAPRKKFSWPILPAAPKQQG</sequence>
<dbReference type="InterPro" id="IPR023430">
    <property type="entry name" value="Pept_HybD-like_dom_sf"/>
</dbReference>
<keyword evidence="1" id="KW-0378">Hydrolase</keyword>
<evidence type="ECO:0000313" key="1">
    <source>
        <dbReference type="EMBL" id="PYZ96247.1"/>
    </source>
</evidence>
<keyword evidence="1" id="KW-0645">Protease</keyword>